<keyword evidence="8" id="KW-0969">Cilium</keyword>
<dbReference type="STRING" id="450851.PHZ_c0924"/>
<accession>B4RGX2</accession>
<reference evidence="8 9" key="1">
    <citation type="journal article" date="2008" name="BMC Genomics">
        <title>Complete genome of Phenylobacterium zucineum - a novel facultative intracellular bacterium isolated from human erythroleukemia cell line K562.</title>
        <authorList>
            <person name="Luo Y."/>
            <person name="Xu X."/>
            <person name="Ding Z."/>
            <person name="Liu Z."/>
            <person name="Zhang B."/>
            <person name="Yan Z."/>
            <person name="Sun J."/>
            <person name="Hu S."/>
            <person name="Hu X."/>
        </authorList>
    </citation>
    <scope>NUCLEOTIDE SEQUENCE [LARGE SCALE GENOMIC DNA]</scope>
    <source>
        <strain evidence="8 9">HLK1</strain>
    </source>
</reference>
<dbReference type="EMBL" id="CP000747">
    <property type="protein sequence ID" value="ACG77338.1"/>
    <property type="molecule type" value="Genomic_DNA"/>
</dbReference>
<dbReference type="InterPro" id="IPR006300">
    <property type="entry name" value="FlgB"/>
</dbReference>
<feature type="domain" description="Flagellar basal body rod protein N-terminal" evidence="7">
    <location>
        <begin position="15"/>
        <end position="41"/>
    </location>
</feature>
<evidence type="ECO:0000313" key="8">
    <source>
        <dbReference type="EMBL" id="ACG77338.1"/>
    </source>
</evidence>
<dbReference type="Proteomes" id="UP000001868">
    <property type="component" value="Chromosome"/>
</dbReference>
<organism evidence="8 9">
    <name type="scientific">Phenylobacterium zucineum (strain HLK1)</name>
    <dbReference type="NCBI Taxonomy" id="450851"/>
    <lineage>
        <taxon>Bacteria</taxon>
        <taxon>Pseudomonadati</taxon>
        <taxon>Pseudomonadota</taxon>
        <taxon>Alphaproteobacteria</taxon>
        <taxon>Caulobacterales</taxon>
        <taxon>Caulobacteraceae</taxon>
        <taxon>Phenylobacterium</taxon>
    </lineage>
</organism>
<keyword evidence="8" id="KW-0966">Cell projection</keyword>
<dbReference type="NCBIfam" id="NF004654">
    <property type="entry name" value="PRK06004.1"/>
    <property type="match status" value="1"/>
</dbReference>
<dbReference type="PIRSF" id="PIRSF002889">
    <property type="entry name" value="Rod_FlgB"/>
    <property type="match status" value="1"/>
</dbReference>
<evidence type="ECO:0000256" key="1">
    <source>
        <dbReference type="ARBA" id="ARBA00004117"/>
    </source>
</evidence>
<protein>
    <recommendedName>
        <fullName evidence="3 6">Flagellar basal body rod protein FlgB</fullName>
    </recommendedName>
</protein>
<sequence>MMAMNLAEIPLFQMLRGRLSHLTERQKVIAQNVANADTPGYVPQDVGPFGFRTRLQVSAAMAATQPGHMQPKNARSPSAAAYKARETASSETTLNGNAVVLEEEMMKMAEARINYDAAIGYYQKSLGILRLATKPAGRA</sequence>
<dbReference type="GO" id="GO:0071973">
    <property type="term" value="P:bacterial-type flagellum-dependent cell motility"/>
    <property type="evidence" value="ECO:0007669"/>
    <property type="project" value="InterPro"/>
</dbReference>
<name>B4RGX2_PHEZH</name>
<comment type="similarity">
    <text evidence="2 6">Belongs to the flagella basal body rod proteins family.</text>
</comment>
<evidence type="ECO:0000256" key="6">
    <source>
        <dbReference type="PIRNR" id="PIRNR002889"/>
    </source>
</evidence>
<dbReference type="InterPro" id="IPR001444">
    <property type="entry name" value="Flag_bb_rod_N"/>
</dbReference>
<proteinExistence type="inferred from homology"/>
<keyword evidence="4 6" id="KW-0975">Bacterial flagellum</keyword>
<evidence type="ECO:0000313" key="9">
    <source>
        <dbReference type="Proteomes" id="UP000001868"/>
    </source>
</evidence>
<dbReference type="Pfam" id="PF00460">
    <property type="entry name" value="Flg_bb_rod"/>
    <property type="match status" value="1"/>
</dbReference>
<comment type="subunit">
    <text evidence="6">The basal body constitutes a major portion of the flagellar organelle and consists of a number of rings mounted on a central rod.</text>
</comment>
<dbReference type="KEGG" id="pzu:PHZ_c0924"/>
<keyword evidence="9" id="KW-1185">Reference proteome</keyword>
<evidence type="ECO:0000256" key="2">
    <source>
        <dbReference type="ARBA" id="ARBA00009677"/>
    </source>
</evidence>
<evidence type="ECO:0000256" key="5">
    <source>
        <dbReference type="ARBA" id="ARBA00024934"/>
    </source>
</evidence>
<dbReference type="RefSeq" id="WP_012521486.1">
    <property type="nucleotide sequence ID" value="NC_011144.1"/>
</dbReference>
<keyword evidence="8" id="KW-0282">Flagellum</keyword>
<comment type="function">
    <text evidence="5 6">Structural component of flagellum, the bacterial motility apparatus. Part of the rod structure of flagellar basal body.</text>
</comment>
<evidence type="ECO:0000256" key="3">
    <source>
        <dbReference type="ARBA" id="ARBA00014376"/>
    </source>
</evidence>
<evidence type="ECO:0000256" key="4">
    <source>
        <dbReference type="ARBA" id="ARBA00023143"/>
    </source>
</evidence>
<gene>
    <name evidence="8" type="primary">flgB</name>
    <name evidence="8" type="ordered locus">PHZ_c0924</name>
</gene>
<dbReference type="eggNOG" id="COG1815">
    <property type="taxonomic scope" value="Bacteria"/>
</dbReference>
<dbReference type="HOGENOM" id="CLU_125463_2_1_5"/>
<dbReference type="AlphaFoldDB" id="B4RGX2"/>
<comment type="subcellular location">
    <subcellularLocation>
        <location evidence="1 6">Bacterial flagellum basal body</location>
    </subcellularLocation>
</comment>
<evidence type="ECO:0000259" key="7">
    <source>
        <dbReference type="Pfam" id="PF00460"/>
    </source>
</evidence>
<dbReference type="GO" id="GO:0030694">
    <property type="term" value="C:bacterial-type flagellum basal body, rod"/>
    <property type="evidence" value="ECO:0007669"/>
    <property type="project" value="InterPro"/>
</dbReference>